<reference evidence="7" key="1">
    <citation type="submission" date="2023-09" db="EMBL/GenBank/DDBJ databases">
        <title>Flavobacterium sp. 20NA77.7 isolated from freshwater.</title>
        <authorList>
            <person name="Le V."/>
            <person name="Ko S.-R."/>
            <person name="Ahn C.-Y."/>
            <person name="Oh H.-M."/>
        </authorList>
    </citation>
    <scope>NUCLEOTIDE SEQUENCE</scope>
    <source>
        <strain evidence="7">20NA77.7</strain>
    </source>
</reference>
<dbReference type="NCBIfam" id="TIGR00757">
    <property type="entry name" value="RNaseEG"/>
    <property type="match status" value="1"/>
</dbReference>
<keyword evidence="3" id="KW-0378">Hydrolase</keyword>
<protein>
    <submittedName>
        <fullName evidence="7">Rne/Rng family ribonuclease</fullName>
    </submittedName>
</protein>
<proteinExistence type="predicted"/>
<dbReference type="Gene3D" id="2.40.50.140">
    <property type="entry name" value="Nucleic acid-binding proteins"/>
    <property type="match status" value="1"/>
</dbReference>
<keyword evidence="8" id="KW-1185">Reference proteome</keyword>
<evidence type="ECO:0000256" key="1">
    <source>
        <dbReference type="ARBA" id="ARBA00001946"/>
    </source>
</evidence>
<organism evidence="7 8">
    <name type="scientific">Flavobacterium nakdongensis</name>
    <dbReference type="NCBI Taxonomy" id="3073563"/>
    <lineage>
        <taxon>Bacteria</taxon>
        <taxon>Pseudomonadati</taxon>
        <taxon>Bacteroidota</taxon>
        <taxon>Flavobacteriia</taxon>
        <taxon>Flavobacteriales</taxon>
        <taxon>Flavobacteriaceae</taxon>
        <taxon>Flavobacterium</taxon>
    </lineage>
</organism>
<dbReference type="PANTHER" id="PTHR30001">
    <property type="entry name" value="RIBONUCLEASE"/>
    <property type="match status" value="1"/>
</dbReference>
<dbReference type="Proteomes" id="UP001180481">
    <property type="component" value="Chromosome"/>
</dbReference>
<dbReference type="RefSeq" id="WP_309531938.1">
    <property type="nucleotide sequence ID" value="NZ_CP133721.1"/>
</dbReference>
<evidence type="ECO:0000256" key="3">
    <source>
        <dbReference type="ARBA" id="ARBA00022801"/>
    </source>
</evidence>
<dbReference type="SUPFAM" id="SSF50249">
    <property type="entry name" value="Nucleic acid-binding proteins"/>
    <property type="match status" value="1"/>
</dbReference>
<gene>
    <name evidence="7" type="ORF">RF683_08875</name>
</gene>
<keyword evidence="5" id="KW-0694">RNA-binding</keyword>
<dbReference type="InterPro" id="IPR012340">
    <property type="entry name" value="NA-bd_OB-fold"/>
</dbReference>
<sequence length="516" mass="58818">MNKELIIRSSSDAVDFALLKDGKLIELHQEKEKIEGNTQFQVGDIFIAKIRKPVAGLNAAFVNLGHEKDAFLHYHDLGPNLSSLMKFIKLVSTGKAKDYSLKNFPFEPEIDKDGIITDILSANQSVLVQIVKEPISTKGPRISSEISLAGRYVVLVPFSDRVSISQKINDREEKDRLKKLVQTIKPKGFGVIVRTVAEGKKVAEIEKDLENLLDRWSSMCKRLQTAHHPSKVLGELTKASSILRDVFNDTFTSVQVDDEDLFLQTKEYLQEIAPDKVSIVKHYQSKELPLFEKYHIERQIKTSFGKTVSMSKGAYLIIEHTEALHVIDVNSGNRSNKALSQEDTALEVNLIAAAEVARQLRLRDMGGIIVVDFIDMQNPDNRKVLYDFLKEEMSDDKAKHKILPPSKFGLIQITRQRVRPEVNISTREDDPNENGQVEAPILIIDRIEANLESIIKDHKKVVLNTHPFVAAYLTKGFPSIRSKWFFEHKKWVKIIPRDAYTYLEYHFFDKEGNEIE</sequence>
<dbReference type="PANTHER" id="PTHR30001:SF0">
    <property type="entry name" value="RIBONUCLEASE G"/>
    <property type="match status" value="1"/>
</dbReference>
<dbReference type="InterPro" id="IPR004659">
    <property type="entry name" value="RNase_E/G"/>
</dbReference>
<accession>A0ABY9R9F4</accession>
<dbReference type="Pfam" id="PF10150">
    <property type="entry name" value="RNase_E_G"/>
    <property type="match status" value="1"/>
</dbReference>
<dbReference type="CDD" id="cd04453">
    <property type="entry name" value="S1_RNase_E"/>
    <property type="match status" value="1"/>
</dbReference>
<feature type="domain" description="RNA-binding protein AU-1/Ribonuclease E/G" evidence="6">
    <location>
        <begin position="147"/>
        <end position="418"/>
    </location>
</feature>
<keyword evidence="4" id="KW-0460">Magnesium</keyword>
<dbReference type="EMBL" id="CP133721">
    <property type="protein sequence ID" value="WMW77596.1"/>
    <property type="molecule type" value="Genomic_DNA"/>
</dbReference>
<evidence type="ECO:0000256" key="5">
    <source>
        <dbReference type="ARBA" id="ARBA00022884"/>
    </source>
</evidence>
<evidence type="ECO:0000313" key="8">
    <source>
        <dbReference type="Proteomes" id="UP001180481"/>
    </source>
</evidence>
<keyword evidence="2" id="KW-0479">Metal-binding</keyword>
<evidence type="ECO:0000256" key="4">
    <source>
        <dbReference type="ARBA" id="ARBA00022842"/>
    </source>
</evidence>
<dbReference type="InterPro" id="IPR019307">
    <property type="entry name" value="RNA-bd_AU-1/RNase_E/G"/>
</dbReference>
<name>A0ABY9R9F4_9FLAO</name>
<evidence type="ECO:0000313" key="7">
    <source>
        <dbReference type="EMBL" id="WMW77596.1"/>
    </source>
</evidence>
<evidence type="ECO:0000256" key="2">
    <source>
        <dbReference type="ARBA" id="ARBA00022723"/>
    </source>
</evidence>
<comment type="cofactor">
    <cofactor evidence="1">
        <name>Mg(2+)</name>
        <dbReference type="ChEBI" id="CHEBI:18420"/>
    </cofactor>
</comment>
<evidence type="ECO:0000259" key="6">
    <source>
        <dbReference type="Pfam" id="PF10150"/>
    </source>
</evidence>